<keyword evidence="3" id="KW-1185">Reference proteome</keyword>
<dbReference type="RefSeq" id="XP_031025411.1">
    <property type="nucleotide sequence ID" value="XM_031168646.1"/>
</dbReference>
<accession>A0A507CB25</accession>
<feature type="region of interest" description="Disordered" evidence="1">
    <location>
        <begin position="1"/>
        <end position="57"/>
    </location>
</feature>
<evidence type="ECO:0000313" key="3">
    <source>
        <dbReference type="Proteomes" id="UP000319731"/>
    </source>
</evidence>
<reference evidence="2 3" key="1">
    <citation type="journal article" date="2019" name="Sci. Rep.">
        <title>Comparative genomics of chytrid fungi reveal insights into the obligate biotrophic and pathogenic lifestyle of Synchytrium endobioticum.</title>
        <authorList>
            <person name="van de Vossenberg B.T.L.H."/>
            <person name="Warris S."/>
            <person name="Nguyen H.D.T."/>
            <person name="van Gent-Pelzer M.P.E."/>
            <person name="Joly D.L."/>
            <person name="van de Geest H.C."/>
            <person name="Bonants P.J.M."/>
            <person name="Smith D.S."/>
            <person name="Levesque C.A."/>
            <person name="van der Lee T.A.J."/>
        </authorList>
    </citation>
    <scope>NUCLEOTIDE SEQUENCE [LARGE SCALE GENOMIC DNA]</scope>
    <source>
        <strain evidence="2 3">JEL517</strain>
    </source>
</reference>
<dbReference type="EMBL" id="QEAO01000012">
    <property type="protein sequence ID" value="TPX34733.1"/>
    <property type="molecule type" value="Genomic_DNA"/>
</dbReference>
<protein>
    <submittedName>
        <fullName evidence="2">Uncharacterized protein</fullName>
    </submittedName>
</protein>
<dbReference type="STRING" id="1806994.A0A507CB25"/>
<feature type="region of interest" description="Disordered" evidence="1">
    <location>
        <begin position="673"/>
        <end position="730"/>
    </location>
</feature>
<dbReference type="AlphaFoldDB" id="A0A507CB25"/>
<feature type="region of interest" description="Disordered" evidence="1">
    <location>
        <begin position="595"/>
        <end position="640"/>
    </location>
</feature>
<feature type="compositionally biased region" description="Low complexity" evidence="1">
    <location>
        <begin position="260"/>
        <end position="272"/>
    </location>
</feature>
<dbReference type="GeneID" id="42003943"/>
<dbReference type="OrthoDB" id="5595153at2759"/>
<organism evidence="2 3">
    <name type="scientific">Synchytrium microbalum</name>
    <dbReference type="NCBI Taxonomy" id="1806994"/>
    <lineage>
        <taxon>Eukaryota</taxon>
        <taxon>Fungi</taxon>
        <taxon>Fungi incertae sedis</taxon>
        <taxon>Chytridiomycota</taxon>
        <taxon>Chytridiomycota incertae sedis</taxon>
        <taxon>Chytridiomycetes</taxon>
        <taxon>Synchytriales</taxon>
        <taxon>Synchytriaceae</taxon>
        <taxon>Synchytrium</taxon>
    </lineage>
</organism>
<evidence type="ECO:0000313" key="2">
    <source>
        <dbReference type="EMBL" id="TPX34733.1"/>
    </source>
</evidence>
<evidence type="ECO:0000256" key="1">
    <source>
        <dbReference type="SAM" id="MobiDB-lite"/>
    </source>
</evidence>
<feature type="region of interest" description="Disordered" evidence="1">
    <location>
        <begin position="197"/>
        <end position="273"/>
    </location>
</feature>
<feature type="compositionally biased region" description="Pro residues" evidence="1">
    <location>
        <begin position="19"/>
        <end position="31"/>
    </location>
</feature>
<feature type="compositionally biased region" description="Acidic residues" evidence="1">
    <location>
        <begin position="315"/>
        <end position="334"/>
    </location>
</feature>
<feature type="compositionally biased region" description="Polar residues" evidence="1">
    <location>
        <begin position="682"/>
        <end position="697"/>
    </location>
</feature>
<feature type="compositionally biased region" description="Polar residues" evidence="1">
    <location>
        <begin position="231"/>
        <end position="242"/>
    </location>
</feature>
<gene>
    <name evidence="2" type="ORF">SmJEL517_g02718</name>
</gene>
<name>A0A507CB25_9FUNG</name>
<sequence>MPADRPKRTRVRVSVMSPDPTPTPSPSPESPSAPTSPYDVDSVPEPPRPPVSYTQPHNPEMCALELVEHEIDWSILHPTEKAAKERKGAAAFKRSVTGLQKIVNEKLYRVVATSVQAYFKNRFDLTRAQAYRFIDCAVVLEILTGLKHPTRERLCRCLKKTCPNKADMRAVWISALAERQNDPDRVNSSLIESLAEEHHKDAAGGGSSSPVAYIESGNPVSTRVNGALRKVTSTGSILTPDSTMEGEHSEEPQSDNDIVQQPQQHEPQLQHHQQFDNSHLMVGMDQPAVYTSPEPVVKHEGLGDQQHYLAPLAASDDDNSSSSSEEEIDTDDSDVYVPKPTVSRSGGIRQPSARGTRGRPRTRPRSPASSVEPPKRRGVSVGSNGSGGTPQPVRKPRAATLKKLQQQAAAAVKREAAAAAKPPPMSNPQQLAELVASQGQVAANILQQFSQLGFDLQPRVGQTWRGGITEWRVSTIANPPAGCIAIDDQGDVMAWEGASEAELERVMNEVVHSNDMESEQLSMAPASPLDMMYNPYNIMMHHPSATANRMMHHPSATANRMMPPPHPPHVMMGNNLSIAGNQMMNLPLGADSQYISNSSSHLQQPLHMMPTPPPTNADTTPYASRVPSPSQGSGQGPYDWAAPEAVNAAMIRINSNGASAAYARLTTKQQLPVPLNRPLENSAPSIGGYQQQQTPHQEPSHGGEEPLFSDPYLQPFGSLGRLDGGSGGEQ</sequence>
<comment type="caution">
    <text evidence="2">The sequence shown here is derived from an EMBL/GenBank/DDBJ whole genome shotgun (WGS) entry which is preliminary data.</text>
</comment>
<proteinExistence type="predicted"/>
<dbReference type="Proteomes" id="UP000319731">
    <property type="component" value="Unassembled WGS sequence"/>
</dbReference>
<feature type="region of interest" description="Disordered" evidence="1">
    <location>
        <begin position="313"/>
        <end position="404"/>
    </location>
</feature>